<dbReference type="Gene3D" id="1.50.10.10">
    <property type="match status" value="1"/>
</dbReference>
<evidence type="ECO:0000256" key="2">
    <source>
        <dbReference type="ARBA" id="ARBA00022801"/>
    </source>
</evidence>
<dbReference type="EC" id="3.2.1.4" evidence="9"/>
<dbReference type="SUPFAM" id="SSF48208">
    <property type="entry name" value="Six-hairpin glycosidases"/>
    <property type="match status" value="1"/>
</dbReference>
<comment type="similarity">
    <text evidence="1">Belongs to the glycosyl hydrolase 9 (cellulase E) family.</text>
</comment>
<dbReference type="Proteomes" id="UP001185028">
    <property type="component" value="Unassembled WGS sequence"/>
</dbReference>
<dbReference type="RefSeq" id="WP_188773494.1">
    <property type="nucleotide sequence ID" value="NZ_BMMB01000001.1"/>
</dbReference>
<keyword evidence="5" id="KW-0624">Polysaccharide degradation</keyword>
<keyword evidence="10" id="KW-1185">Reference proteome</keyword>
<protein>
    <submittedName>
        <fullName evidence="9">Endoglucanase</fullName>
        <ecNumber evidence="9">3.2.1.4</ecNumber>
    </submittedName>
</protein>
<dbReference type="InterPro" id="IPR014756">
    <property type="entry name" value="Ig_E-set"/>
</dbReference>
<organism evidence="9 10">
    <name type="scientific">Paenibacillus hunanensis</name>
    <dbReference type="NCBI Taxonomy" id="539262"/>
    <lineage>
        <taxon>Bacteria</taxon>
        <taxon>Bacillati</taxon>
        <taxon>Bacillota</taxon>
        <taxon>Bacilli</taxon>
        <taxon>Bacillales</taxon>
        <taxon>Paenibacillaceae</taxon>
        <taxon>Paenibacillus</taxon>
    </lineage>
</organism>
<dbReference type="InterPro" id="IPR012341">
    <property type="entry name" value="6hp_glycosidase-like_sf"/>
</dbReference>
<accession>A0ABU1J1H4</accession>
<evidence type="ECO:0000256" key="4">
    <source>
        <dbReference type="ARBA" id="ARBA00023295"/>
    </source>
</evidence>
<reference evidence="9 10" key="1">
    <citation type="submission" date="2023-07" db="EMBL/GenBank/DDBJ databases">
        <title>Genomic Encyclopedia of Type Strains, Phase IV (KMG-IV): sequencing the most valuable type-strain genomes for metagenomic binning, comparative biology and taxonomic classification.</title>
        <authorList>
            <person name="Goeker M."/>
        </authorList>
    </citation>
    <scope>NUCLEOTIDE SEQUENCE [LARGE SCALE GENOMIC DNA]</scope>
    <source>
        <strain evidence="9 10">DSM 22170</strain>
    </source>
</reference>
<evidence type="ECO:0000256" key="6">
    <source>
        <dbReference type="SAM" id="SignalP"/>
    </source>
</evidence>
<evidence type="ECO:0000256" key="1">
    <source>
        <dbReference type="ARBA" id="ARBA00007072"/>
    </source>
</evidence>
<feature type="chain" id="PRO_5047060529" evidence="6">
    <location>
        <begin position="30"/>
        <end position="971"/>
    </location>
</feature>
<proteinExistence type="inferred from homology"/>
<dbReference type="Gene3D" id="2.60.40.10">
    <property type="entry name" value="Immunoglobulins"/>
    <property type="match status" value="1"/>
</dbReference>
<dbReference type="GO" id="GO:0008810">
    <property type="term" value="F:cellulase activity"/>
    <property type="evidence" value="ECO:0007669"/>
    <property type="project" value="UniProtKB-EC"/>
</dbReference>
<gene>
    <name evidence="9" type="ORF">JOC58_002988</name>
</gene>
<evidence type="ECO:0000256" key="3">
    <source>
        <dbReference type="ARBA" id="ARBA00023277"/>
    </source>
</evidence>
<sequence>MIFNKQMRQRFKRLSMISMVMILIVSSVALTPGKQQIAKAEPSIQVVVSQAGYSASDYKNALVVSDTVLTDTYYQIVSATNAVYSGTMTNEGYYWNKYVYSIDFSQITTPGTSYTVRSNGVSSYSFPIATNIWSNYRDEMTAFYRLLRSGVSTEAAYPAGYSSVAPSAKLYHGAGHLDDAKSADGTKHYDLTGSWYDAGDYGKYGGNQWVGAEIALAYVRYANQPAVQYDNDHNHIPDLIDEAIFGSDYLVKYADQLNGEMYNLKNNAAFIHPEKATDNIPNTADDRKLSDLSVGGSAKSAGTLAATARAIRIAIANGAIPASKQADMNTLSDKYEAAAIVFYNYVVAHPDGPIGSYSTRGGIPNSKLLADVELYLLTGDATYKNAASATIMGMDELDVTSTNYWDMSPLSMAELYPVADSATQTHIHDLLKAQVNYFLSSMDDTPYHVLNQFKNFGVNEPHASYLGDMMRYYELFGDQEVLDAVLKGTYWIFGENPWNISWVSGIGNDYVDFLHTRFDEQANTASGTGIVLPGAMVSGPNIKDTKDKNSVSPWYQDRSLFNDDTSQWRYNEFSISIQAGLLYTIMGLSATDRTPVHSSDAPVPFTIFSPTIGDRVRGEVTLFADTDPRLREAQYSPAGTANGFQAMTVQADVYKAVIDESNSVPYFNRRVDVRALDQQGNRTYSSTHYMVAPPLPDPSSPLLYDDFGGNGSWGGSSTNATWVNWYNQSRGTGSFSKVTVDGRTAGKFSHVPVTVDSAAKFQPWHDTVDLTGYQYLNVTLKNPGAPSVRTRIEISDNNKTYNLTGGWINVPQDWTKLQFNLNTLSPAIDKKNVKLAIWLKETTVTNGDMLVDEISASNIKRGSAPTLTKGTINQTSGDSDTPFTFDVTYTDVDNDPPLAVELLLDGVIHTMTATDSADTTYTDGKIYRYTTKLSPGQHSYYFHTTDTFTNAVSTPVQQQPSVNHPSSSDRD</sequence>
<feature type="signal peptide" evidence="6">
    <location>
        <begin position="1"/>
        <end position="29"/>
    </location>
</feature>
<dbReference type="InterPro" id="IPR013783">
    <property type="entry name" value="Ig-like_fold"/>
</dbReference>
<dbReference type="Pfam" id="PF02927">
    <property type="entry name" value="CelD_N"/>
    <property type="match status" value="1"/>
</dbReference>
<evidence type="ECO:0000313" key="10">
    <source>
        <dbReference type="Proteomes" id="UP001185028"/>
    </source>
</evidence>
<evidence type="ECO:0000259" key="8">
    <source>
        <dbReference type="Pfam" id="PF02927"/>
    </source>
</evidence>
<keyword evidence="6" id="KW-0732">Signal</keyword>
<feature type="domain" description="Cellulase Ig-like" evidence="8">
    <location>
        <begin position="44"/>
        <end position="122"/>
    </location>
</feature>
<dbReference type="InterPro" id="IPR001701">
    <property type="entry name" value="Glyco_hydro_9"/>
</dbReference>
<keyword evidence="3" id="KW-0119">Carbohydrate metabolism</keyword>
<dbReference type="CDD" id="cd02850">
    <property type="entry name" value="E_set_Cellulase_N"/>
    <property type="match status" value="1"/>
</dbReference>
<feature type="domain" description="Glycoside hydrolase family 9" evidence="7">
    <location>
        <begin position="137"/>
        <end position="584"/>
    </location>
</feature>
<evidence type="ECO:0000313" key="9">
    <source>
        <dbReference type="EMBL" id="MDR6245090.1"/>
    </source>
</evidence>
<dbReference type="PANTHER" id="PTHR22298">
    <property type="entry name" value="ENDO-1,4-BETA-GLUCANASE"/>
    <property type="match status" value="1"/>
</dbReference>
<dbReference type="SUPFAM" id="SSF81296">
    <property type="entry name" value="E set domains"/>
    <property type="match status" value="1"/>
</dbReference>
<comment type="caution">
    <text evidence="9">The sequence shown here is derived from an EMBL/GenBank/DDBJ whole genome shotgun (WGS) entry which is preliminary data.</text>
</comment>
<keyword evidence="2 9" id="KW-0378">Hydrolase</keyword>
<dbReference type="InterPro" id="IPR008928">
    <property type="entry name" value="6-hairpin_glycosidase_sf"/>
</dbReference>
<dbReference type="InterPro" id="IPR004197">
    <property type="entry name" value="Cellulase_Ig-like"/>
</dbReference>
<keyword evidence="4 9" id="KW-0326">Glycosidase</keyword>
<dbReference type="EMBL" id="JAVDQH010000011">
    <property type="protein sequence ID" value="MDR6245090.1"/>
    <property type="molecule type" value="Genomic_DNA"/>
</dbReference>
<evidence type="ECO:0000256" key="5">
    <source>
        <dbReference type="ARBA" id="ARBA00023326"/>
    </source>
</evidence>
<evidence type="ECO:0000259" key="7">
    <source>
        <dbReference type="Pfam" id="PF00759"/>
    </source>
</evidence>
<dbReference type="Pfam" id="PF00759">
    <property type="entry name" value="Glyco_hydro_9"/>
    <property type="match status" value="1"/>
</dbReference>
<name>A0ABU1J1H4_9BACL</name>